<evidence type="ECO:0000313" key="12">
    <source>
        <dbReference type="Proteomes" id="UP001268683"/>
    </source>
</evidence>
<keyword evidence="12" id="KW-1185">Reference proteome</keyword>
<dbReference type="SUPFAM" id="SSF51366">
    <property type="entry name" value="Ribulose-phoshate binding barrel"/>
    <property type="match status" value="1"/>
</dbReference>
<dbReference type="InterPro" id="IPR013785">
    <property type="entry name" value="Aldolase_TIM"/>
</dbReference>
<evidence type="ECO:0000256" key="1">
    <source>
        <dbReference type="ARBA" id="ARBA00001164"/>
    </source>
</evidence>
<dbReference type="CDD" id="cd00405">
    <property type="entry name" value="PRAI"/>
    <property type="match status" value="1"/>
</dbReference>
<gene>
    <name evidence="9" type="primary">trpF</name>
    <name evidence="11" type="ORF">QGN29_06085</name>
</gene>
<evidence type="ECO:0000256" key="2">
    <source>
        <dbReference type="ARBA" id="ARBA00004664"/>
    </source>
</evidence>
<dbReference type="Proteomes" id="UP001268683">
    <property type="component" value="Chromosome"/>
</dbReference>
<sequence>MTQSSVSVKICGITTMEAAEAAAEAGAAYLGFISFPKSPRHLTLSKAQELGKSLPQGPARVGVFVNAAEQDILEMIEALDLTHLQFHGHESPEHIRALKDKTGLQTIKALAIADSSDLEKAVPYYKSVDFLLFDAKPPKGSDLPGGNNVSLPWALLRNLKTPLPWFVAGGIHRGNMHEAVHQSHATMIDISSGVESKPGLKDIAKIKALLYEIKQMK</sequence>
<dbReference type="PANTHER" id="PTHR42894:SF1">
    <property type="entry name" value="N-(5'-PHOSPHORIBOSYL)ANTHRANILATE ISOMERASE"/>
    <property type="match status" value="1"/>
</dbReference>
<dbReference type="InterPro" id="IPR044643">
    <property type="entry name" value="TrpF_fam"/>
</dbReference>
<keyword evidence="5 9" id="KW-0028">Amino-acid biosynthesis</keyword>
<dbReference type="EMBL" id="CP123872">
    <property type="protein sequence ID" value="WND03941.1"/>
    <property type="molecule type" value="Genomic_DNA"/>
</dbReference>
<evidence type="ECO:0000256" key="7">
    <source>
        <dbReference type="ARBA" id="ARBA00023141"/>
    </source>
</evidence>
<dbReference type="KEGG" id="tmk:QGN29_06085"/>
<evidence type="ECO:0000256" key="8">
    <source>
        <dbReference type="ARBA" id="ARBA00023235"/>
    </source>
</evidence>
<evidence type="ECO:0000313" key="11">
    <source>
        <dbReference type="EMBL" id="WND03941.1"/>
    </source>
</evidence>
<evidence type="ECO:0000256" key="4">
    <source>
        <dbReference type="ARBA" id="ARBA00022272"/>
    </source>
</evidence>
<dbReference type="PANTHER" id="PTHR42894">
    <property type="entry name" value="N-(5'-PHOSPHORIBOSYL)ANTHRANILATE ISOMERASE"/>
    <property type="match status" value="1"/>
</dbReference>
<dbReference type="NCBIfam" id="NF002295">
    <property type="entry name" value="PRK01222.1-1"/>
    <property type="match status" value="1"/>
</dbReference>
<evidence type="ECO:0000259" key="10">
    <source>
        <dbReference type="Pfam" id="PF00697"/>
    </source>
</evidence>
<dbReference type="EC" id="5.3.1.24" evidence="3 9"/>
<comment type="pathway">
    <text evidence="2 9">Amino-acid biosynthesis; L-tryptophan biosynthesis; L-tryptophan from chorismate: step 3/5.</text>
</comment>
<dbReference type="HAMAP" id="MF_00135">
    <property type="entry name" value="PRAI"/>
    <property type="match status" value="1"/>
</dbReference>
<comment type="catalytic activity">
    <reaction evidence="1 9">
        <text>N-(5-phospho-beta-D-ribosyl)anthranilate = 1-(2-carboxyphenylamino)-1-deoxy-D-ribulose 5-phosphate</text>
        <dbReference type="Rhea" id="RHEA:21540"/>
        <dbReference type="ChEBI" id="CHEBI:18277"/>
        <dbReference type="ChEBI" id="CHEBI:58613"/>
        <dbReference type="EC" id="5.3.1.24"/>
    </reaction>
</comment>
<dbReference type="GO" id="GO:0000162">
    <property type="term" value="P:L-tryptophan biosynthetic process"/>
    <property type="evidence" value="ECO:0007669"/>
    <property type="project" value="UniProtKB-UniRule"/>
</dbReference>
<dbReference type="Pfam" id="PF00697">
    <property type="entry name" value="PRAI"/>
    <property type="match status" value="1"/>
</dbReference>
<evidence type="ECO:0000256" key="6">
    <source>
        <dbReference type="ARBA" id="ARBA00022822"/>
    </source>
</evidence>
<organism evidence="11 12">
    <name type="scientific">Temperatibacter marinus</name>
    <dbReference type="NCBI Taxonomy" id="1456591"/>
    <lineage>
        <taxon>Bacteria</taxon>
        <taxon>Pseudomonadati</taxon>
        <taxon>Pseudomonadota</taxon>
        <taxon>Alphaproteobacteria</taxon>
        <taxon>Kordiimonadales</taxon>
        <taxon>Temperatibacteraceae</taxon>
        <taxon>Temperatibacter</taxon>
    </lineage>
</organism>
<keyword evidence="6 9" id="KW-0822">Tryptophan biosynthesis</keyword>
<dbReference type="InterPro" id="IPR011060">
    <property type="entry name" value="RibuloseP-bd_barrel"/>
</dbReference>
<name>A0AA52EKZ7_9PROT</name>
<keyword evidence="8 9" id="KW-0413">Isomerase</keyword>
<comment type="similarity">
    <text evidence="9">Belongs to the TrpF family.</text>
</comment>
<evidence type="ECO:0000256" key="9">
    <source>
        <dbReference type="HAMAP-Rule" id="MF_00135"/>
    </source>
</evidence>
<dbReference type="InterPro" id="IPR001240">
    <property type="entry name" value="PRAI_dom"/>
</dbReference>
<evidence type="ECO:0000256" key="3">
    <source>
        <dbReference type="ARBA" id="ARBA00012572"/>
    </source>
</evidence>
<keyword evidence="7 9" id="KW-0057">Aromatic amino acid biosynthesis</keyword>
<dbReference type="GO" id="GO:0004640">
    <property type="term" value="F:phosphoribosylanthranilate isomerase activity"/>
    <property type="evidence" value="ECO:0007669"/>
    <property type="project" value="UniProtKB-UniRule"/>
</dbReference>
<dbReference type="Gene3D" id="3.20.20.70">
    <property type="entry name" value="Aldolase class I"/>
    <property type="match status" value="1"/>
</dbReference>
<dbReference type="RefSeq" id="WP_310799806.1">
    <property type="nucleotide sequence ID" value="NZ_CP123872.1"/>
</dbReference>
<reference evidence="11" key="1">
    <citation type="submission" date="2023-04" db="EMBL/GenBank/DDBJ databases">
        <title>Complete genome sequence of Temperatibacter marinus.</title>
        <authorList>
            <person name="Rong J.-C."/>
            <person name="Yi M.-L."/>
            <person name="Zhao Q."/>
        </authorList>
    </citation>
    <scope>NUCLEOTIDE SEQUENCE</scope>
    <source>
        <strain evidence="11">NBRC 110045</strain>
    </source>
</reference>
<evidence type="ECO:0000256" key="5">
    <source>
        <dbReference type="ARBA" id="ARBA00022605"/>
    </source>
</evidence>
<dbReference type="AlphaFoldDB" id="A0AA52EKZ7"/>
<feature type="domain" description="N-(5'phosphoribosyl) anthranilate isomerase (PRAI)" evidence="10">
    <location>
        <begin position="8"/>
        <end position="210"/>
    </location>
</feature>
<proteinExistence type="inferred from homology"/>
<protein>
    <recommendedName>
        <fullName evidence="4 9">N-(5'-phosphoribosyl)anthranilate isomerase</fullName>
        <shortName evidence="9">PRAI</shortName>
        <ecNumber evidence="3 9">5.3.1.24</ecNumber>
    </recommendedName>
</protein>
<accession>A0AA52EKZ7</accession>